<dbReference type="InterPro" id="IPR001227">
    <property type="entry name" value="Ac_transferase_dom_sf"/>
</dbReference>
<proteinExistence type="predicted"/>
<evidence type="ECO:0000259" key="1">
    <source>
        <dbReference type="SMART" id="SM00827"/>
    </source>
</evidence>
<dbReference type="Gene3D" id="3.40.366.10">
    <property type="entry name" value="Malonyl-Coenzyme A Acyl Carrier Protein, domain 2"/>
    <property type="match status" value="1"/>
</dbReference>
<dbReference type="InterPro" id="IPR014043">
    <property type="entry name" value="Acyl_transferase_dom"/>
</dbReference>
<dbReference type="PANTHER" id="PTHR42681:SF6">
    <property type="entry name" value="BLL0263 PROTEIN"/>
    <property type="match status" value="1"/>
</dbReference>
<keyword evidence="2" id="KW-0808">Transferase</keyword>
<keyword evidence="2" id="KW-0012">Acyltransferase</keyword>
<feature type="domain" description="Malonyl-CoA:ACP transacylase (MAT)" evidence="1">
    <location>
        <begin position="8"/>
        <end position="317"/>
    </location>
</feature>
<dbReference type="InterPro" id="IPR016035">
    <property type="entry name" value="Acyl_Trfase/lysoPLipase"/>
</dbReference>
<dbReference type="Gene3D" id="3.30.70.250">
    <property type="entry name" value="Malonyl-CoA ACP transacylase, ACP-binding"/>
    <property type="match status" value="1"/>
</dbReference>
<dbReference type="Pfam" id="PF00698">
    <property type="entry name" value="Acyl_transf_1"/>
    <property type="match status" value="1"/>
</dbReference>
<dbReference type="RefSeq" id="WP_161070667.1">
    <property type="nucleotide sequence ID" value="NZ_WWCU01000002.1"/>
</dbReference>
<dbReference type="InterPro" id="IPR050858">
    <property type="entry name" value="Mal-CoA-ACP_Trans/PKS_FabD"/>
</dbReference>
<dbReference type="GO" id="GO:0004314">
    <property type="term" value="F:[acyl-carrier-protein] S-malonyltransferase activity"/>
    <property type="evidence" value="ECO:0007669"/>
    <property type="project" value="TreeGrafter"/>
</dbReference>
<keyword evidence="3" id="KW-1185">Reference proteome</keyword>
<dbReference type="SUPFAM" id="SSF52151">
    <property type="entry name" value="FabD/lysophospholipase-like"/>
    <property type="match status" value="1"/>
</dbReference>
<organism evidence="2 3">
    <name type="scientific">Pseudoduganella aquatica</name>
    <dbReference type="NCBI Taxonomy" id="2660641"/>
    <lineage>
        <taxon>Bacteria</taxon>
        <taxon>Pseudomonadati</taxon>
        <taxon>Pseudomonadota</taxon>
        <taxon>Betaproteobacteria</taxon>
        <taxon>Burkholderiales</taxon>
        <taxon>Oxalobacteraceae</taxon>
        <taxon>Telluria group</taxon>
        <taxon>Pseudoduganella</taxon>
    </lineage>
</organism>
<sequence>MSARLLILCPGQGGQHEGMFDLADGDPAAAALLGGLRARGACANPPYAEHAGQADHAARGGHGLFSNRVAQPMIVAAALVMWEALRSCAPQPALVAGYSIGELAAWGVAGALTPFETVRLAQTRAELMDQSLATHPGQALLAVTGPHPSRTAALVAACGFHAAIATGEDSCIIGGLQSSASEATALLAAAGARVTALPVEIASHTPLMACAQAPFADALRAASLHDAQTPVLSGISAARLERREQAIEHLPRQLCETIVWDECMDACAEAGITVALELGPGAALSRMMQARHPGIACRSVADFRSLDGVRAWLRRHCE</sequence>
<dbReference type="GO" id="GO:0006633">
    <property type="term" value="P:fatty acid biosynthetic process"/>
    <property type="evidence" value="ECO:0007669"/>
    <property type="project" value="TreeGrafter"/>
</dbReference>
<gene>
    <name evidence="2" type="ORF">GTP77_02960</name>
</gene>
<dbReference type="Proteomes" id="UP000450676">
    <property type="component" value="Unassembled WGS sequence"/>
</dbReference>
<dbReference type="PANTHER" id="PTHR42681">
    <property type="entry name" value="MALONYL-COA-ACYL CARRIER PROTEIN TRANSACYLASE, MITOCHONDRIAL"/>
    <property type="match status" value="1"/>
</dbReference>
<reference evidence="2 3" key="1">
    <citation type="submission" date="2019-12" db="EMBL/GenBank/DDBJ databases">
        <title>Novel species isolated from a subtropical stream in China.</title>
        <authorList>
            <person name="Lu H."/>
        </authorList>
    </citation>
    <scope>NUCLEOTIDE SEQUENCE [LARGE SCALE GENOMIC DNA]</scope>
    <source>
        <strain evidence="2 3">FT127W</strain>
    </source>
</reference>
<dbReference type="SMART" id="SM00827">
    <property type="entry name" value="PKS_AT"/>
    <property type="match status" value="1"/>
</dbReference>
<dbReference type="AlphaFoldDB" id="A0A7X4H9M4"/>
<dbReference type="EMBL" id="WWCU01000002">
    <property type="protein sequence ID" value="MYN06290.1"/>
    <property type="molecule type" value="Genomic_DNA"/>
</dbReference>
<dbReference type="GO" id="GO:0005829">
    <property type="term" value="C:cytosol"/>
    <property type="evidence" value="ECO:0007669"/>
    <property type="project" value="TreeGrafter"/>
</dbReference>
<evidence type="ECO:0000313" key="3">
    <source>
        <dbReference type="Proteomes" id="UP000450676"/>
    </source>
</evidence>
<comment type="caution">
    <text evidence="2">The sequence shown here is derived from an EMBL/GenBank/DDBJ whole genome shotgun (WGS) entry which is preliminary data.</text>
</comment>
<protein>
    <submittedName>
        <fullName evidence="2">Acyltransferase domain-containing protein</fullName>
    </submittedName>
</protein>
<accession>A0A7X4H9M4</accession>
<evidence type="ECO:0000313" key="2">
    <source>
        <dbReference type="EMBL" id="MYN06290.1"/>
    </source>
</evidence>
<name>A0A7X4H9M4_9BURK</name>